<dbReference type="InterPro" id="IPR028098">
    <property type="entry name" value="Glyco_trans_4-like_N"/>
</dbReference>
<evidence type="ECO:0000313" key="7">
    <source>
        <dbReference type="Proteomes" id="UP000285317"/>
    </source>
</evidence>
<organism evidence="6 7">
    <name type="scientific">Rathayibacter festucae DSM 15932</name>
    <dbReference type="NCBI Taxonomy" id="1328866"/>
    <lineage>
        <taxon>Bacteria</taxon>
        <taxon>Bacillati</taxon>
        <taxon>Actinomycetota</taxon>
        <taxon>Actinomycetes</taxon>
        <taxon>Micrococcales</taxon>
        <taxon>Microbacteriaceae</taxon>
        <taxon>Rathayibacter</taxon>
    </lineage>
</organism>
<dbReference type="AlphaFoldDB" id="A0A3T0T5K3"/>
<dbReference type="SUPFAM" id="SSF53756">
    <property type="entry name" value="UDP-Glycosyltransferase/glycogen phosphorylase"/>
    <property type="match status" value="1"/>
</dbReference>
<dbReference type="Pfam" id="PF13692">
    <property type="entry name" value="Glyco_trans_1_4"/>
    <property type="match status" value="1"/>
</dbReference>
<accession>A0A3T0T5K3</accession>
<evidence type="ECO:0000256" key="2">
    <source>
        <dbReference type="ARBA" id="ARBA00022676"/>
    </source>
</evidence>
<dbReference type="PANTHER" id="PTHR45947">
    <property type="entry name" value="SULFOQUINOVOSYL TRANSFERASE SQD2"/>
    <property type="match status" value="1"/>
</dbReference>
<dbReference type="CDD" id="cd03801">
    <property type="entry name" value="GT4_PimA-like"/>
    <property type="match status" value="1"/>
</dbReference>
<feature type="compositionally biased region" description="Low complexity" evidence="4">
    <location>
        <begin position="439"/>
        <end position="452"/>
    </location>
</feature>
<name>A0A3T0T5K3_9MICO</name>
<evidence type="ECO:0000256" key="4">
    <source>
        <dbReference type="SAM" id="MobiDB-lite"/>
    </source>
</evidence>
<dbReference type="GO" id="GO:0016757">
    <property type="term" value="F:glycosyltransferase activity"/>
    <property type="evidence" value="ECO:0007669"/>
    <property type="project" value="UniProtKB-KW"/>
</dbReference>
<dbReference type="Pfam" id="PF13439">
    <property type="entry name" value="Glyco_transf_4"/>
    <property type="match status" value="1"/>
</dbReference>
<proteinExistence type="predicted"/>
<keyword evidence="3 6" id="KW-0808">Transferase</keyword>
<feature type="domain" description="Glycosyltransferase subfamily 4-like N-terminal" evidence="5">
    <location>
        <begin position="60"/>
        <end position="231"/>
    </location>
</feature>
<evidence type="ECO:0000313" key="6">
    <source>
        <dbReference type="EMBL" id="AZZ53850.1"/>
    </source>
</evidence>
<dbReference type="RefSeq" id="WP_127888242.1">
    <property type="nucleotide sequence ID" value="NZ_CP028137.1"/>
</dbReference>
<feature type="compositionally biased region" description="Basic and acidic residues" evidence="4">
    <location>
        <begin position="15"/>
        <end position="31"/>
    </location>
</feature>
<dbReference type="Gene3D" id="3.40.50.2000">
    <property type="entry name" value="Glycogen Phosphorylase B"/>
    <property type="match status" value="2"/>
</dbReference>
<feature type="region of interest" description="Disordered" evidence="4">
    <location>
        <begin position="1"/>
        <end position="39"/>
    </location>
</feature>
<dbReference type="GO" id="GO:1901137">
    <property type="term" value="P:carbohydrate derivative biosynthetic process"/>
    <property type="evidence" value="ECO:0007669"/>
    <property type="project" value="UniProtKB-ARBA"/>
</dbReference>
<feature type="compositionally biased region" description="Basic and acidic residues" evidence="4">
    <location>
        <begin position="454"/>
        <end position="466"/>
    </location>
</feature>
<dbReference type="InterPro" id="IPR050194">
    <property type="entry name" value="Glycosyltransferase_grp1"/>
</dbReference>
<gene>
    <name evidence="6" type="ORF">C1I64_18660</name>
</gene>
<reference evidence="6 7" key="1">
    <citation type="submission" date="2018-03" db="EMBL/GenBank/DDBJ databases">
        <title>Bacteriophage NCPPB3778 and a type I-E CRISPR drive the evolution of the US Biological Select Agent, Rathayibacter toxicus.</title>
        <authorList>
            <person name="Davis E.W.II."/>
            <person name="Tabima J.F."/>
            <person name="Weisberg A.J."/>
            <person name="Dantas Lopes L."/>
            <person name="Wiseman M.S."/>
            <person name="Wiseman M.S."/>
            <person name="Pupko T."/>
            <person name="Belcher M.S."/>
            <person name="Sechler A.J."/>
            <person name="Tancos M.A."/>
            <person name="Schroeder B.K."/>
            <person name="Murray T.D."/>
            <person name="Luster D.G."/>
            <person name="Schneider W.L."/>
            <person name="Rogers E."/>
            <person name="Andreote F.D."/>
            <person name="Grunwald N.J."/>
            <person name="Putnam M.L."/>
            <person name="Chang J.H."/>
        </authorList>
    </citation>
    <scope>NUCLEOTIDE SEQUENCE [LARGE SCALE GENOMIC DNA]</scope>
    <source>
        <strain evidence="6 7">DSM 15932</strain>
    </source>
</reference>
<protein>
    <recommendedName>
        <fullName evidence="1">D-inositol 3-phosphate glycosyltransferase</fullName>
    </recommendedName>
</protein>
<evidence type="ECO:0000256" key="1">
    <source>
        <dbReference type="ARBA" id="ARBA00021292"/>
    </source>
</evidence>
<dbReference type="Proteomes" id="UP000285317">
    <property type="component" value="Chromosome"/>
</dbReference>
<dbReference type="PANTHER" id="PTHR45947:SF3">
    <property type="entry name" value="SULFOQUINOVOSYL TRANSFERASE SQD2"/>
    <property type="match status" value="1"/>
</dbReference>
<keyword evidence="2" id="KW-0328">Glycosyltransferase</keyword>
<dbReference type="EMBL" id="CP028137">
    <property type="protein sequence ID" value="AZZ53850.1"/>
    <property type="molecule type" value="Genomic_DNA"/>
</dbReference>
<feature type="region of interest" description="Disordered" evidence="4">
    <location>
        <begin position="439"/>
        <end position="466"/>
    </location>
</feature>
<evidence type="ECO:0000256" key="3">
    <source>
        <dbReference type="ARBA" id="ARBA00022679"/>
    </source>
</evidence>
<dbReference type="KEGG" id="rfs:C1I64_18660"/>
<evidence type="ECO:0000259" key="5">
    <source>
        <dbReference type="Pfam" id="PF13439"/>
    </source>
</evidence>
<sequence>MDDEHQCSTTAAGPPDHRDDPEHDRTDRDARPLTSVASGAPAGAPLSILYSFPHGIGSPGIGWTALQQVRSLVAAGHRVTVVAASITESLGPVARAVTTLTVGGVRLPHRLFGRSRSIAHHDRVTARILAEGDYDVVHGWPWGSARTFDEAARQGVPAVREAPNTHTAHAFEVVAEEYERLGITPPVGSPHTYNAVRLRREEREWASATAILVPSASVEQTFLEKGFSPRKLLRHRYGALVDTTRSFDPDPRDEPDHVFTAVFVGRIEPRKGLLYALQAWQQSKASSTGRFLIYGDFTPGYQERLAGLLEQPSVELRGFTGDVAGVFASADVLILPTIEEGSALVTSEAQAAGCVPLVSSAAGANLEDGVQGLVHEPRDVETLTAQIDLVSSDRALLARMRRAALDNRGNLTWERASIDLVAAYRAAMVLVREDLAGTGSAATGSAATGPAADSDDRSDQPRTDTP</sequence>